<evidence type="ECO:0000313" key="8">
    <source>
        <dbReference type="Proteomes" id="UP000007434"/>
    </source>
</evidence>
<gene>
    <name evidence="7" type="ordered locus">Halsa_0314</name>
</gene>
<keyword evidence="8" id="KW-1185">Reference proteome</keyword>
<dbReference type="GO" id="GO:0006096">
    <property type="term" value="P:glycolytic process"/>
    <property type="evidence" value="ECO:0007669"/>
    <property type="project" value="UniProtKB-UniPathway"/>
</dbReference>
<dbReference type="EMBL" id="CP002304">
    <property type="protein sequence ID" value="ADQ13790.1"/>
    <property type="molecule type" value="Genomic_DNA"/>
</dbReference>
<dbReference type="Proteomes" id="UP000007434">
    <property type="component" value="Chromosome"/>
</dbReference>
<dbReference type="NCBIfam" id="NF003784">
    <property type="entry name" value="PRK05377.1"/>
    <property type="match status" value="1"/>
</dbReference>
<dbReference type="eggNOG" id="COG3588">
    <property type="taxonomic scope" value="Bacteria"/>
</dbReference>
<proteinExistence type="inferred from homology"/>
<comment type="pathway">
    <text evidence="1">Carbohydrate degradation; glycolysis; D-glyceraldehyde 3-phosphate and glycerone phosphate from D-glucose: step 4/4.</text>
</comment>
<dbReference type="InterPro" id="IPR000741">
    <property type="entry name" value="FBA_I"/>
</dbReference>
<dbReference type="GO" id="GO:0004332">
    <property type="term" value="F:fructose-bisphosphate aldolase activity"/>
    <property type="evidence" value="ECO:0007669"/>
    <property type="project" value="UniProtKB-EC"/>
</dbReference>
<sequence>MGCILMNKKQFEFMMNGRGFIAALDQSGGSTPGALEGYGISEDEYEGEEEMFDLIHQMRTRVISSPAFTSKKILGAILFKETMERSMEGMPTGDYLWEEKGVIPFLKVDQGKEETEDGVQLMKEMTELDQLLERAKENNIFGTKMRSVIHSANPKGIKKIVEQQFEYGKRIVEAGFIPILEPEVNIDIDDKAEAEEILKDEILKQLEKLESDKIFMFKLSIPDQPDFYTELIEHPQVLRVVALSGGYSQQEAVDKLSENHGLIASFSRALLQDLQVEQSDEEFDEVLKDAVDKIYQASIT</sequence>
<dbReference type="EC" id="4.1.2.13" evidence="3"/>
<evidence type="ECO:0000313" key="7">
    <source>
        <dbReference type="EMBL" id="ADQ13790.1"/>
    </source>
</evidence>
<accession>E4RPA5</accession>
<evidence type="ECO:0000256" key="1">
    <source>
        <dbReference type="ARBA" id="ARBA00004714"/>
    </source>
</evidence>
<evidence type="ECO:0000256" key="2">
    <source>
        <dbReference type="ARBA" id="ARBA00010387"/>
    </source>
</evidence>
<dbReference type="UniPathway" id="UPA00109">
    <property type="reaction ID" value="UER00183"/>
</dbReference>
<dbReference type="SUPFAM" id="SSF51569">
    <property type="entry name" value="Aldolase"/>
    <property type="match status" value="1"/>
</dbReference>
<dbReference type="STRING" id="656519.Halsa_0314"/>
<keyword evidence="4" id="KW-0324">Glycolysis</keyword>
<dbReference type="Gene3D" id="3.20.20.70">
    <property type="entry name" value="Aldolase class I"/>
    <property type="match status" value="1"/>
</dbReference>
<evidence type="ECO:0000256" key="5">
    <source>
        <dbReference type="ARBA" id="ARBA00023239"/>
    </source>
</evidence>
<evidence type="ECO:0000256" key="4">
    <source>
        <dbReference type="ARBA" id="ARBA00023152"/>
    </source>
</evidence>
<reference evidence="7 8" key="2">
    <citation type="journal article" date="2011" name="J. Bacteriol.">
        <title>Complete Genome Sequence of the Haloalkaliphilic, Hydrogen Producing Halanaerobium hydrogenoformans.</title>
        <authorList>
            <person name="Brown S.D."/>
            <person name="Begemann M.B."/>
            <person name="Mormile M.R."/>
            <person name="Wall J.D."/>
            <person name="Han C.S."/>
            <person name="Goodwin L.A."/>
            <person name="Pitluck S."/>
            <person name="Land M.L."/>
            <person name="Hauser L.J."/>
            <person name="Elias D.A."/>
        </authorList>
    </citation>
    <scope>NUCLEOTIDE SEQUENCE [LARGE SCALE GENOMIC DNA]</scope>
    <source>
        <strain evidence="8">sapolanicus</strain>
    </source>
</reference>
<reference evidence="7 8" key="1">
    <citation type="submission" date="2010-11" db="EMBL/GenBank/DDBJ databases">
        <title>Complete sequence of Halanaerobium sp. sapolanicus.</title>
        <authorList>
            <consortium name="US DOE Joint Genome Institute"/>
            <person name="Lucas S."/>
            <person name="Copeland A."/>
            <person name="Lapidus A."/>
            <person name="Cheng J.-F."/>
            <person name="Bruce D."/>
            <person name="Goodwin L."/>
            <person name="Pitluck S."/>
            <person name="Davenport K."/>
            <person name="Detter J.C."/>
            <person name="Han C."/>
            <person name="Tapia R."/>
            <person name="Land M."/>
            <person name="Hauser L."/>
            <person name="Jeffries C."/>
            <person name="Kyrpides N."/>
            <person name="Ivanova N."/>
            <person name="Mikhailova N."/>
            <person name="Begemann M.B."/>
            <person name="Mormile M.R."/>
            <person name="Wall J.D."/>
            <person name="Elias D.A."/>
            <person name="Woyke T."/>
        </authorList>
    </citation>
    <scope>NUCLEOTIDE SEQUENCE [LARGE SCALE GENOMIC DNA]</scope>
    <source>
        <strain evidence="8">sapolanicus</strain>
    </source>
</reference>
<dbReference type="Pfam" id="PF00274">
    <property type="entry name" value="Glycolytic"/>
    <property type="match status" value="1"/>
</dbReference>
<organism evidence="7 8">
    <name type="scientific">Halanaerobium hydrogeniformans</name>
    <name type="common">Halanaerobium sp. (strain sapolanicus)</name>
    <dbReference type="NCBI Taxonomy" id="656519"/>
    <lineage>
        <taxon>Bacteria</taxon>
        <taxon>Bacillati</taxon>
        <taxon>Bacillota</taxon>
        <taxon>Clostridia</taxon>
        <taxon>Halanaerobiales</taxon>
        <taxon>Halanaerobiaceae</taxon>
        <taxon>Halanaerobium</taxon>
    </lineage>
</organism>
<comment type="similarity">
    <text evidence="2">Belongs to the class I fructose-bisphosphate aldolase family.</text>
</comment>
<name>E4RPA5_HALHG</name>
<keyword evidence="5" id="KW-0456">Lyase</keyword>
<evidence type="ECO:0000256" key="6">
    <source>
        <dbReference type="ARBA" id="ARBA00029799"/>
    </source>
</evidence>
<dbReference type="KEGG" id="has:Halsa_0314"/>
<dbReference type="HOGENOM" id="CLU_081560_0_0_9"/>
<dbReference type="InterPro" id="IPR013785">
    <property type="entry name" value="Aldolase_TIM"/>
</dbReference>
<dbReference type="PANTHER" id="PTHR11627">
    <property type="entry name" value="FRUCTOSE-BISPHOSPHATE ALDOLASE"/>
    <property type="match status" value="1"/>
</dbReference>
<evidence type="ECO:0000256" key="3">
    <source>
        <dbReference type="ARBA" id="ARBA00013068"/>
    </source>
</evidence>
<protein>
    <recommendedName>
        <fullName evidence="3">fructose-bisphosphate aldolase</fullName>
        <ecNumber evidence="3">4.1.2.13</ecNumber>
    </recommendedName>
    <alternativeName>
        <fullName evidence="6">Fructose-bisphosphate aldolase class I</fullName>
    </alternativeName>
</protein>
<dbReference type="AlphaFoldDB" id="E4RPA5"/>